<dbReference type="RefSeq" id="WP_058974521.1">
    <property type="nucleotide sequence ID" value="NZ_BCMS01000001.1"/>
</dbReference>
<dbReference type="AlphaFoldDB" id="A0A100HGF1"/>
<sequence length="666" mass="70233">MTVLIAVLLVVSSQLTITGMRSAADRRTTLQAQYAAESGLAIAKVRLRDTQAILNGVTNPDGTISPVLEIPKSTKAADLLSMAEGYCGKTGSAAWTQTSAAGTYPVKYECSAAAPAAGDNPNRYKVLAVFARMDRMPPGLAKGRNLKTNTDLQTYFSQAFSPTGITTTPTGGNYEVTYRLVPTRVERTGNTNFKFYMQVQGLQSTGTQGVSTRVLNARSTQQSEIWFQIALPSFVDRVLFTNHHTTTTGTRPNFTNQVFDGPVHTNDRFTFAAGATAQFKSKVTSAGCTAYNNDGTCATNTDGSLKTKPGLYVGGTLNQLGSGGITNLTGLTSSVPGGVTFAPVNGVVTPDWQSEFQPMPENAEDQAAAANAGGLNIPTGATVTLAASTSGSSVVPPTSYSAADKKWSPAPTYQFITVKNGATTTVYRVDAAGKMDVQSGSGWTTYRNPFNGVLYSNDGDASKTGNITISGPGRTTTGQPLPAIAGFSQLTIASEDNVGIASDLTYSDVPCKAPDSCASKDTPKNLLGIYSQSGNVSILKSAPDDVNIHSVLMAGEGEVNVQNHDSNTVCTSYDWYGRCTATTGRGKVNLIGGLIENYYGAFGTFSTKDPSTTTSGYGRNFSFDERMGEGVGMSPPYFPLSPKWKIESPNSASVALTNLTWQQSAR</sequence>
<dbReference type="Proteomes" id="UP000056209">
    <property type="component" value="Unassembled WGS sequence"/>
</dbReference>
<gene>
    <name evidence="2" type="ORF">DEIGR_100215</name>
</gene>
<evidence type="ECO:0008006" key="4">
    <source>
        <dbReference type="Google" id="ProtNLM"/>
    </source>
</evidence>
<evidence type="ECO:0000313" key="3">
    <source>
        <dbReference type="Proteomes" id="UP000056209"/>
    </source>
</evidence>
<dbReference type="Pfam" id="PF16241">
    <property type="entry name" value="DUF4900"/>
    <property type="match status" value="1"/>
</dbReference>
<organism evidence="2 3">
    <name type="scientific">Deinococcus grandis</name>
    <dbReference type="NCBI Taxonomy" id="57498"/>
    <lineage>
        <taxon>Bacteria</taxon>
        <taxon>Thermotogati</taxon>
        <taxon>Deinococcota</taxon>
        <taxon>Deinococci</taxon>
        <taxon>Deinococcales</taxon>
        <taxon>Deinococcaceae</taxon>
        <taxon>Deinococcus</taxon>
    </lineage>
</organism>
<keyword evidence="3" id="KW-1185">Reference proteome</keyword>
<dbReference type="InterPro" id="IPR032601">
    <property type="entry name" value="DUF4900"/>
</dbReference>
<dbReference type="EMBL" id="BCMS01000001">
    <property type="protein sequence ID" value="GAQ20188.1"/>
    <property type="molecule type" value="Genomic_DNA"/>
</dbReference>
<reference evidence="3" key="1">
    <citation type="submission" date="2015-11" db="EMBL/GenBank/DDBJ databases">
        <title>Draft Genome Sequence of the Radioresistant Bacterium Deinococcus grandis, Isolated from Freshwater Fish in Japan.</title>
        <authorList>
            <person name="Satoh K."/>
            <person name="Onodera T."/>
            <person name="Omoso K."/>
            <person name="Takeda-Yano K."/>
            <person name="Katayama T."/>
            <person name="Oono Y."/>
            <person name="Narumi I."/>
        </authorList>
    </citation>
    <scope>NUCLEOTIDE SEQUENCE [LARGE SCALE GENOMIC DNA]</scope>
    <source>
        <strain evidence="3">ATCC 43672</strain>
    </source>
</reference>
<dbReference type="OrthoDB" id="55472at2"/>
<feature type="chain" id="PRO_5007086461" description="DUF4900 domain-containing protein" evidence="1">
    <location>
        <begin position="24"/>
        <end position="666"/>
    </location>
</feature>
<keyword evidence="1" id="KW-0732">Signal</keyword>
<accession>A0A100HGF1</accession>
<proteinExistence type="predicted"/>
<evidence type="ECO:0000256" key="1">
    <source>
        <dbReference type="SAM" id="SignalP"/>
    </source>
</evidence>
<comment type="caution">
    <text evidence="2">The sequence shown here is derived from an EMBL/GenBank/DDBJ whole genome shotgun (WGS) entry which is preliminary data.</text>
</comment>
<name>A0A100HGF1_9DEIO</name>
<protein>
    <recommendedName>
        <fullName evidence="4">DUF4900 domain-containing protein</fullName>
    </recommendedName>
</protein>
<feature type="signal peptide" evidence="1">
    <location>
        <begin position="1"/>
        <end position="23"/>
    </location>
</feature>
<evidence type="ECO:0000313" key="2">
    <source>
        <dbReference type="EMBL" id="GAQ20188.1"/>
    </source>
</evidence>